<organism evidence="2 3">
    <name type="scientific">Xylocopa violacea</name>
    <name type="common">Violet carpenter bee</name>
    <name type="synonym">Apis violacea</name>
    <dbReference type="NCBI Taxonomy" id="135666"/>
    <lineage>
        <taxon>Eukaryota</taxon>
        <taxon>Metazoa</taxon>
        <taxon>Ecdysozoa</taxon>
        <taxon>Arthropoda</taxon>
        <taxon>Hexapoda</taxon>
        <taxon>Insecta</taxon>
        <taxon>Pterygota</taxon>
        <taxon>Neoptera</taxon>
        <taxon>Endopterygota</taxon>
        <taxon>Hymenoptera</taxon>
        <taxon>Apocrita</taxon>
        <taxon>Aculeata</taxon>
        <taxon>Apoidea</taxon>
        <taxon>Anthophila</taxon>
        <taxon>Apidae</taxon>
        <taxon>Xylocopa</taxon>
        <taxon>Xylocopa</taxon>
    </lineage>
</organism>
<comment type="caution">
    <text evidence="2">The sequence shown here is derived from an EMBL/GenBank/DDBJ whole genome shotgun (WGS) entry which is preliminary data.</text>
</comment>
<protein>
    <submittedName>
        <fullName evidence="2">Uncharacterized protein</fullName>
    </submittedName>
</protein>
<feature type="region of interest" description="Disordered" evidence="1">
    <location>
        <begin position="254"/>
        <end position="288"/>
    </location>
</feature>
<evidence type="ECO:0000313" key="3">
    <source>
        <dbReference type="Proteomes" id="UP001642520"/>
    </source>
</evidence>
<proteinExistence type="predicted"/>
<dbReference type="EMBL" id="CAXAJV020001294">
    <property type="protein sequence ID" value="CAL7946410.1"/>
    <property type="molecule type" value="Genomic_DNA"/>
</dbReference>
<accession>A0ABP1P4T5</accession>
<feature type="compositionally biased region" description="Basic and acidic residues" evidence="1">
    <location>
        <begin position="260"/>
        <end position="269"/>
    </location>
</feature>
<dbReference type="Proteomes" id="UP001642520">
    <property type="component" value="Unassembled WGS sequence"/>
</dbReference>
<evidence type="ECO:0000313" key="2">
    <source>
        <dbReference type="EMBL" id="CAL7946410.1"/>
    </source>
</evidence>
<gene>
    <name evidence="2" type="ORF">XYLVIOL_LOCUS7765</name>
</gene>
<evidence type="ECO:0000256" key="1">
    <source>
        <dbReference type="SAM" id="MobiDB-lite"/>
    </source>
</evidence>
<reference evidence="2 3" key="1">
    <citation type="submission" date="2024-08" db="EMBL/GenBank/DDBJ databases">
        <authorList>
            <person name="Will J Nash"/>
            <person name="Angela Man"/>
            <person name="Seanna McTaggart"/>
            <person name="Kendall Baker"/>
            <person name="Tom Barker"/>
            <person name="Leah Catchpole"/>
            <person name="Alex Durrant"/>
            <person name="Karim Gharbi"/>
            <person name="Naomi Irish"/>
            <person name="Gemy Kaithakottil"/>
            <person name="Debby Ku"/>
            <person name="Aaliyah Providence"/>
            <person name="Felix Shaw"/>
            <person name="David Swarbreck"/>
            <person name="Chris Watkins"/>
            <person name="Ann M. McCartney"/>
            <person name="Giulio Formenti"/>
            <person name="Alice Mouton"/>
            <person name="Noel Vella"/>
            <person name="Bjorn M von Reumont"/>
            <person name="Adriana Vella"/>
            <person name="Wilfried Haerty"/>
        </authorList>
    </citation>
    <scope>NUCLEOTIDE SEQUENCE [LARGE SCALE GENOMIC DNA]</scope>
</reference>
<sequence>MAKTSLKELRIRGSIAYLGITPTSISVSPKKNSKHEEAKKEWPVRVDRSSLHADGYIRAKGNRSKSMDLGPSASISSARTWKSKDNRSISSFAKSNHGNIPNLYLLRRFQYSLDSTFASAFVHLERHEAVIPKSFVLATRTDRYWNRLSLRGQGNKGSRELDGRFPNHNVSSTKEVKFSRRSPPCSSVTKLLSGRRCGFIIEKSKYHRRDTRVIKTERSNEEEKRVKQHEGWNHAEKYGEFVPRGAKFPLRRRRVRRRSGRNEDAERWMNKRRSAKETVAAGNKSRGG</sequence>
<keyword evidence="3" id="KW-1185">Reference proteome</keyword>
<name>A0ABP1P4T5_XYLVO</name>